<keyword evidence="6" id="KW-1278">Translocase</keyword>
<reference evidence="10" key="1">
    <citation type="journal article" date="2020" name="mSystems">
        <title>Genome- and Community-Level Interaction Insights into Carbon Utilization and Element Cycling Functions of Hydrothermarchaeota in Hydrothermal Sediment.</title>
        <authorList>
            <person name="Zhou Z."/>
            <person name="Liu Y."/>
            <person name="Xu W."/>
            <person name="Pan J."/>
            <person name="Luo Z.H."/>
            <person name="Li M."/>
        </authorList>
    </citation>
    <scope>NUCLEOTIDE SEQUENCE [LARGE SCALE GENOMIC DNA]</scope>
    <source>
        <strain evidence="10">SpSt-732</strain>
    </source>
</reference>
<keyword evidence="7" id="KW-0472">Membrane</keyword>
<dbReference type="Pfam" id="PF00005">
    <property type="entry name" value="ABC_tran"/>
    <property type="match status" value="2"/>
</dbReference>
<feature type="domain" description="ABC transporter" evidence="9">
    <location>
        <begin position="253"/>
        <end position="432"/>
    </location>
</feature>
<gene>
    <name evidence="10" type="ORF">ENV14_00090</name>
</gene>
<dbReference type="PROSITE" id="PS00211">
    <property type="entry name" value="ABC_TRANSPORTER_1"/>
    <property type="match status" value="1"/>
</dbReference>
<dbReference type="GO" id="GO:0005524">
    <property type="term" value="F:ATP binding"/>
    <property type="evidence" value="ECO:0007669"/>
    <property type="project" value="UniProtKB-KW"/>
</dbReference>
<sequence>MKELAALEVKNLSVYANSQTILRGITFSLEKGERLLIVGKSGSGKTTLLRSLTGIAQELFKLSVFGSVSVYGEKVLNSVEASKHFFYVPQEPWYSIATPYPILELLFDNRCNMCLKSIENFARKLGVYEKLYEASTDLSAGEVQRLALLQALAVKSHTVLIDEITSYLDSEARRNVVEAVKIISEQGVAVVVVDHDVELWHGSVDKVLYIESGVGKLYEDPMDTPMALDLKRLRNELKNSKHVVESSRSTPVLVAEGVWFKYPDAADYILKDVHVTIHPHEVTWIRGGSGKGKSTLLKVLAGVLKPSRGWVKRFTKEVQLVSENPLHYISNPTVGEELQWDTNLAMLIGLESKLSTPITLLSSGERRRLAIASAFRKQPKLLLIDEPTVGLDPWNTIAVVKLLSLLQSRGSAIVVASHGEEFECIASRIVEV</sequence>
<dbReference type="SUPFAM" id="SSF52540">
    <property type="entry name" value="P-loop containing nucleoside triphosphate hydrolases"/>
    <property type="match status" value="2"/>
</dbReference>
<comment type="caution">
    <text evidence="10">The sequence shown here is derived from an EMBL/GenBank/DDBJ whole genome shotgun (WGS) entry which is preliminary data.</text>
</comment>
<keyword evidence="3" id="KW-1003">Cell membrane</keyword>
<dbReference type="GO" id="GO:0043190">
    <property type="term" value="C:ATP-binding cassette (ABC) transporter complex"/>
    <property type="evidence" value="ECO:0007669"/>
    <property type="project" value="TreeGrafter"/>
</dbReference>
<accession>A0A7C4BAT2</accession>
<dbReference type="InterPro" id="IPR017871">
    <property type="entry name" value="ABC_transporter-like_CS"/>
</dbReference>
<dbReference type="InterPro" id="IPR015856">
    <property type="entry name" value="ABC_transpr_CbiO/EcfA_su"/>
</dbReference>
<protein>
    <submittedName>
        <fullName evidence="10">ABC transporter ATP-binding protein</fullName>
    </submittedName>
</protein>
<evidence type="ECO:0000259" key="9">
    <source>
        <dbReference type="PROSITE" id="PS50893"/>
    </source>
</evidence>
<dbReference type="CDD" id="cd03225">
    <property type="entry name" value="ABC_cobalt_CbiO_domain1"/>
    <property type="match status" value="1"/>
</dbReference>
<dbReference type="AlphaFoldDB" id="A0A7C4BAT2"/>
<feature type="domain" description="ABC transporter" evidence="9">
    <location>
        <begin position="7"/>
        <end position="237"/>
    </location>
</feature>
<evidence type="ECO:0000256" key="6">
    <source>
        <dbReference type="ARBA" id="ARBA00022967"/>
    </source>
</evidence>
<comment type="subcellular location">
    <subcellularLocation>
        <location evidence="1">Cell membrane</location>
        <topology evidence="1">Peripheral membrane protein</topology>
    </subcellularLocation>
</comment>
<name>A0A7C4BAT2_9CREN</name>
<proteinExistence type="predicted"/>
<evidence type="ECO:0000256" key="5">
    <source>
        <dbReference type="ARBA" id="ARBA00022840"/>
    </source>
</evidence>
<organism evidence="10">
    <name type="scientific">Ignisphaera aggregans</name>
    <dbReference type="NCBI Taxonomy" id="334771"/>
    <lineage>
        <taxon>Archaea</taxon>
        <taxon>Thermoproteota</taxon>
        <taxon>Thermoprotei</taxon>
        <taxon>Desulfurococcales</taxon>
        <taxon>Desulfurococcaceae</taxon>
        <taxon>Ignisphaera</taxon>
    </lineage>
</organism>
<dbReference type="InterPro" id="IPR003593">
    <property type="entry name" value="AAA+_ATPase"/>
</dbReference>
<dbReference type="GO" id="GO:0042626">
    <property type="term" value="F:ATPase-coupled transmembrane transporter activity"/>
    <property type="evidence" value="ECO:0007669"/>
    <property type="project" value="TreeGrafter"/>
</dbReference>
<evidence type="ECO:0000256" key="2">
    <source>
        <dbReference type="ARBA" id="ARBA00022448"/>
    </source>
</evidence>
<dbReference type="Gene3D" id="3.40.50.300">
    <property type="entry name" value="P-loop containing nucleotide triphosphate hydrolases"/>
    <property type="match status" value="2"/>
</dbReference>
<dbReference type="EMBL" id="DTFF01000001">
    <property type="protein sequence ID" value="HGI86791.1"/>
    <property type="molecule type" value="Genomic_DNA"/>
</dbReference>
<dbReference type="InterPro" id="IPR003439">
    <property type="entry name" value="ABC_transporter-like_ATP-bd"/>
</dbReference>
<keyword evidence="4" id="KW-0547">Nucleotide-binding</keyword>
<dbReference type="InterPro" id="IPR027417">
    <property type="entry name" value="P-loop_NTPase"/>
</dbReference>
<dbReference type="GO" id="GO:0016887">
    <property type="term" value="F:ATP hydrolysis activity"/>
    <property type="evidence" value="ECO:0007669"/>
    <property type="project" value="InterPro"/>
</dbReference>
<keyword evidence="5 10" id="KW-0067">ATP-binding</keyword>
<evidence type="ECO:0000313" key="10">
    <source>
        <dbReference type="EMBL" id="HGI86791.1"/>
    </source>
</evidence>
<dbReference type="InterPro" id="IPR050095">
    <property type="entry name" value="ECF_ABC_transporter_ATP-bd"/>
</dbReference>
<evidence type="ECO:0000256" key="4">
    <source>
        <dbReference type="ARBA" id="ARBA00022741"/>
    </source>
</evidence>
<dbReference type="PANTHER" id="PTHR43553:SF27">
    <property type="entry name" value="ENERGY-COUPLING FACTOR TRANSPORTER ATP-BINDING PROTEIN ECFA2"/>
    <property type="match status" value="1"/>
</dbReference>
<evidence type="ECO:0000256" key="1">
    <source>
        <dbReference type="ARBA" id="ARBA00004202"/>
    </source>
</evidence>
<dbReference type="PROSITE" id="PS50893">
    <property type="entry name" value="ABC_TRANSPORTER_2"/>
    <property type="match status" value="2"/>
</dbReference>
<comment type="function">
    <text evidence="8">Probably part of an ABC transporter complex. Responsible for energy coupling to the transport system.</text>
</comment>
<dbReference type="SMART" id="SM00382">
    <property type="entry name" value="AAA"/>
    <property type="match status" value="2"/>
</dbReference>
<dbReference type="PANTHER" id="PTHR43553">
    <property type="entry name" value="HEAVY METAL TRANSPORTER"/>
    <property type="match status" value="1"/>
</dbReference>
<evidence type="ECO:0000256" key="8">
    <source>
        <dbReference type="ARBA" id="ARBA00025157"/>
    </source>
</evidence>
<evidence type="ECO:0000256" key="3">
    <source>
        <dbReference type="ARBA" id="ARBA00022475"/>
    </source>
</evidence>
<evidence type="ECO:0000256" key="7">
    <source>
        <dbReference type="ARBA" id="ARBA00023136"/>
    </source>
</evidence>
<keyword evidence="2" id="KW-0813">Transport</keyword>